<evidence type="ECO:0000256" key="6">
    <source>
        <dbReference type="ARBA" id="ARBA00023136"/>
    </source>
</evidence>
<dbReference type="PANTHER" id="PTHR43731:SF14">
    <property type="entry name" value="PRESENILIN-ASSOCIATED RHOMBOID-LIKE PROTEIN, MITOCHONDRIAL"/>
    <property type="match status" value="1"/>
</dbReference>
<proteinExistence type="inferred from homology"/>
<evidence type="ECO:0000313" key="10">
    <source>
        <dbReference type="Proteomes" id="UP000546701"/>
    </source>
</evidence>
<feature type="transmembrane region" description="Helical" evidence="7">
    <location>
        <begin position="150"/>
        <end position="174"/>
    </location>
</feature>
<feature type="transmembrane region" description="Helical" evidence="7">
    <location>
        <begin position="62"/>
        <end position="82"/>
    </location>
</feature>
<protein>
    <submittedName>
        <fullName evidence="9">Membrane associated rhomboid family serine protease</fullName>
    </submittedName>
</protein>
<evidence type="ECO:0000256" key="3">
    <source>
        <dbReference type="ARBA" id="ARBA00022692"/>
    </source>
</evidence>
<keyword evidence="6 7" id="KW-0472">Membrane</keyword>
<comment type="caution">
    <text evidence="9">The sequence shown here is derived from an EMBL/GenBank/DDBJ whole genome shotgun (WGS) entry which is preliminary data.</text>
</comment>
<keyword evidence="9" id="KW-0645">Protease</keyword>
<feature type="transmembrane region" description="Helical" evidence="7">
    <location>
        <begin position="89"/>
        <end position="111"/>
    </location>
</feature>
<feature type="transmembrane region" description="Helical" evidence="7">
    <location>
        <begin position="180"/>
        <end position="200"/>
    </location>
</feature>
<dbReference type="OrthoDB" id="9813074at2"/>
<evidence type="ECO:0000256" key="1">
    <source>
        <dbReference type="ARBA" id="ARBA00004141"/>
    </source>
</evidence>
<dbReference type="GO" id="GO:0004252">
    <property type="term" value="F:serine-type endopeptidase activity"/>
    <property type="evidence" value="ECO:0007669"/>
    <property type="project" value="InterPro"/>
</dbReference>
<accession>A0A7W9BSP7</accession>
<name>A0A7W9BSP7_9SPHN</name>
<feature type="transmembrane region" description="Helical" evidence="7">
    <location>
        <begin position="37"/>
        <end position="56"/>
    </location>
</feature>
<dbReference type="Pfam" id="PF01694">
    <property type="entry name" value="Rhomboid"/>
    <property type="match status" value="1"/>
</dbReference>
<dbReference type="RefSeq" id="WP_157175567.1">
    <property type="nucleotide sequence ID" value="NZ_BMJP01000001.1"/>
</dbReference>
<evidence type="ECO:0000256" key="4">
    <source>
        <dbReference type="ARBA" id="ARBA00022801"/>
    </source>
</evidence>
<dbReference type="Proteomes" id="UP000546701">
    <property type="component" value="Unassembled WGS sequence"/>
</dbReference>
<keyword evidence="10" id="KW-1185">Reference proteome</keyword>
<dbReference type="GO" id="GO:0016020">
    <property type="term" value="C:membrane"/>
    <property type="evidence" value="ECO:0007669"/>
    <property type="project" value="UniProtKB-SubCell"/>
</dbReference>
<dbReference type="AlphaFoldDB" id="A0A7W9BSP7"/>
<organism evidence="9 10">
    <name type="scientific">Sphingomonas prati</name>
    <dbReference type="NCBI Taxonomy" id="1843237"/>
    <lineage>
        <taxon>Bacteria</taxon>
        <taxon>Pseudomonadati</taxon>
        <taxon>Pseudomonadota</taxon>
        <taxon>Alphaproteobacteria</taxon>
        <taxon>Sphingomonadales</taxon>
        <taxon>Sphingomonadaceae</taxon>
        <taxon>Sphingomonas</taxon>
    </lineage>
</organism>
<dbReference type="Gene3D" id="1.20.1540.10">
    <property type="entry name" value="Rhomboid-like"/>
    <property type="match status" value="1"/>
</dbReference>
<feature type="transmembrane region" description="Helical" evidence="7">
    <location>
        <begin position="6"/>
        <end position="25"/>
    </location>
</feature>
<reference evidence="9 10" key="1">
    <citation type="submission" date="2020-08" db="EMBL/GenBank/DDBJ databases">
        <title>Genomic Encyclopedia of Type Strains, Phase IV (KMG-IV): sequencing the most valuable type-strain genomes for metagenomic binning, comparative biology and taxonomic classification.</title>
        <authorList>
            <person name="Goeker M."/>
        </authorList>
    </citation>
    <scope>NUCLEOTIDE SEQUENCE [LARGE SCALE GENOMIC DNA]</scope>
    <source>
        <strain evidence="9 10">DSM 103336</strain>
    </source>
</reference>
<dbReference type="SUPFAM" id="SSF144091">
    <property type="entry name" value="Rhomboid-like"/>
    <property type="match status" value="1"/>
</dbReference>
<keyword evidence="4" id="KW-0378">Hydrolase</keyword>
<dbReference type="InterPro" id="IPR035952">
    <property type="entry name" value="Rhomboid-like_sf"/>
</dbReference>
<gene>
    <name evidence="9" type="ORF">FHS99_001911</name>
</gene>
<dbReference type="GO" id="GO:0006508">
    <property type="term" value="P:proteolysis"/>
    <property type="evidence" value="ECO:0007669"/>
    <property type="project" value="UniProtKB-KW"/>
</dbReference>
<keyword evidence="3 7" id="KW-0812">Transmembrane</keyword>
<comment type="subcellular location">
    <subcellularLocation>
        <location evidence="1">Membrane</location>
        <topology evidence="1">Multi-pass membrane protein</topology>
    </subcellularLocation>
</comment>
<dbReference type="InterPro" id="IPR050925">
    <property type="entry name" value="Rhomboid_protease_S54"/>
</dbReference>
<keyword evidence="5 7" id="KW-1133">Transmembrane helix</keyword>
<dbReference type="EMBL" id="JACIJR010000004">
    <property type="protein sequence ID" value="MBB5729426.1"/>
    <property type="molecule type" value="Genomic_DNA"/>
</dbReference>
<comment type="similarity">
    <text evidence="2">Belongs to the peptidase S54 family.</text>
</comment>
<evidence type="ECO:0000259" key="8">
    <source>
        <dbReference type="Pfam" id="PF01694"/>
    </source>
</evidence>
<evidence type="ECO:0000256" key="2">
    <source>
        <dbReference type="ARBA" id="ARBA00009045"/>
    </source>
</evidence>
<sequence>MRLPPARATTVLVAATCVAWAIGSLGPWRDIVPISGGFIPARVGGLALAGAVPVWLTPLTATLIHGGIVHLAFNMLMLGFCGRYVEPSIGWIGVAILYVGGAYAAAAAQYAVDPSGMAPMIGASGAVSALFAAYALLYGERRGRFREGRLGAALQILWLAAAWIGLQLLVGLATVDGNQIAAAAHVGGFLLGLLLAKPLLRLHWRKA</sequence>
<feature type="transmembrane region" description="Helical" evidence="7">
    <location>
        <begin position="117"/>
        <end position="138"/>
    </location>
</feature>
<evidence type="ECO:0000256" key="7">
    <source>
        <dbReference type="SAM" id="Phobius"/>
    </source>
</evidence>
<feature type="domain" description="Peptidase S54 rhomboid" evidence="8">
    <location>
        <begin position="57"/>
        <end position="200"/>
    </location>
</feature>
<evidence type="ECO:0000256" key="5">
    <source>
        <dbReference type="ARBA" id="ARBA00022989"/>
    </source>
</evidence>
<dbReference type="InterPro" id="IPR022764">
    <property type="entry name" value="Peptidase_S54_rhomboid_dom"/>
</dbReference>
<evidence type="ECO:0000313" key="9">
    <source>
        <dbReference type="EMBL" id="MBB5729426.1"/>
    </source>
</evidence>
<dbReference type="PANTHER" id="PTHR43731">
    <property type="entry name" value="RHOMBOID PROTEASE"/>
    <property type="match status" value="1"/>
</dbReference>